<sequence length="545" mass="61141">MKKVIKSIIGLTLILTIISGCSSGKEAKQAKETAPLKLMSPSELTTLDTSVMLDFPDAIVQTAAFEGLYALDDKDQLIPAAAKEMPEISQDGKTYTIKLRENAKWSNDDPVTAADFEYAWKKMIDPKNGFVYSFLVADTILNAEEISAGKKSVDELGVKAIDDQTLEVKLKEAKPYFTSVLAFPTFFPQNQKFVEKMGTDYGTTSENVVYNGPFTIENWKQTDLSWDLKKNENYWDQANVKSDKIHYEVVKEASTALNLFEDGQLDVATVTGELAKQNQSNPNYHSYPTATMNYIRLNQKRKNKETPLKNENLRKALALGIDKENLVNNIIADGSKPLYGAVTEGFVSNPKTGVDFREEAGDLMTYNKEEALNYWELAKKELGDNITLDLMVTDDGSYKKMGESLQGSLEKLLPGLTINLTALPTETALNLSRESDYDMFLIYWTPDYQDPISTLNMLRTGNDRNYSNAKYDALLNDASQKYATDIEKRWKTLIAAEKEGIEETAGMIIISQNQQSVLQNEQIKGVNYHTFAAPLTLKNIYKESK</sequence>
<dbReference type="FunFam" id="3.10.105.10:FF:000001">
    <property type="entry name" value="Oligopeptide ABC transporter, oligopeptide-binding protein"/>
    <property type="match status" value="1"/>
</dbReference>
<keyword evidence="4" id="KW-0732">Signal</keyword>
<dbReference type="AlphaFoldDB" id="A0A2W4BDR9"/>
<dbReference type="Gene3D" id="3.90.76.10">
    <property type="entry name" value="Dipeptide-binding Protein, Domain 1"/>
    <property type="match status" value="1"/>
</dbReference>
<dbReference type="InterPro" id="IPR030678">
    <property type="entry name" value="Peptide/Ni-bd"/>
</dbReference>
<dbReference type="SUPFAM" id="SSF53850">
    <property type="entry name" value="Periplasmic binding protein-like II"/>
    <property type="match status" value="1"/>
</dbReference>
<dbReference type="GO" id="GO:1904680">
    <property type="term" value="F:peptide transmembrane transporter activity"/>
    <property type="evidence" value="ECO:0007669"/>
    <property type="project" value="TreeGrafter"/>
</dbReference>
<dbReference type="Gene3D" id="3.10.105.10">
    <property type="entry name" value="Dipeptide-binding Protein, Domain 3"/>
    <property type="match status" value="1"/>
</dbReference>
<dbReference type="Pfam" id="PF00496">
    <property type="entry name" value="SBP_bac_5"/>
    <property type="match status" value="1"/>
</dbReference>
<comment type="subcellular location">
    <subcellularLocation>
        <location evidence="1">Cell envelope</location>
    </subcellularLocation>
</comment>
<evidence type="ECO:0000313" key="8">
    <source>
        <dbReference type="Proteomes" id="UP000249828"/>
    </source>
</evidence>
<dbReference type="PROSITE" id="PS51257">
    <property type="entry name" value="PROKAR_LIPOPROTEIN"/>
    <property type="match status" value="1"/>
</dbReference>
<evidence type="ECO:0000256" key="2">
    <source>
        <dbReference type="ARBA" id="ARBA00005695"/>
    </source>
</evidence>
<gene>
    <name evidence="7" type="ORF">CI088_06480</name>
</gene>
<organism evidence="7 8">
    <name type="scientific">Enterococcus plantarum</name>
    <dbReference type="NCBI Taxonomy" id="1077675"/>
    <lineage>
        <taxon>Bacteria</taxon>
        <taxon>Bacillati</taxon>
        <taxon>Bacillota</taxon>
        <taxon>Bacilli</taxon>
        <taxon>Lactobacillales</taxon>
        <taxon>Enterococcaceae</taxon>
        <taxon>Enterococcus</taxon>
    </lineage>
</organism>
<accession>A0A2W4BDR9</accession>
<keyword evidence="3" id="KW-0813">Transport</keyword>
<evidence type="ECO:0000256" key="5">
    <source>
        <dbReference type="ARBA" id="ARBA00022856"/>
    </source>
</evidence>
<keyword evidence="5" id="KW-0653">Protein transport</keyword>
<reference evidence="7 8" key="1">
    <citation type="submission" date="2017-11" db="EMBL/GenBank/DDBJ databases">
        <title>Draft genome sequence of Enterococcus plantarum TRW2 strain isolated from lettuce.</title>
        <authorList>
            <person name="Kim E.B."/>
            <person name="Marco M.L."/>
            <person name="Williams T.R."/>
            <person name="You I.H."/>
        </authorList>
    </citation>
    <scope>NUCLEOTIDE SEQUENCE [LARGE SCALE GENOMIC DNA]</scope>
    <source>
        <strain evidence="7 8">TRW2</strain>
    </source>
</reference>
<dbReference type="CDD" id="cd08504">
    <property type="entry name" value="PBP2_OppA"/>
    <property type="match status" value="1"/>
</dbReference>
<dbReference type="EMBL" id="PIEU01000053">
    <property type="protein sequence ID" value="PZL74755.1"/>
    <property type="molecule type" value="Genomic_DNA"/>
</dbReference>
<feature type="domain" description="Solute-binding protein family 5" evidence="6">
    <location>
        <begin position="77"/>
        <end position="464"/>
    </location>
</feature>
<dbReference type="GO" id="GO:0030288">
    <property type="term" value="C:outer membrane-bounded periplasmic space"/>
    <property type="evidence" value="ECO:0007669"/>
    <property type="project" value="UniProtKB-ARBA"/>
</dbReference>
<evidence type="ECO:0000259" key="6">
    <source>
        <dbReference type="Pfam" id="PF00496"/>
    </source>
</evidence>
<dbReference type="GO" id="GO:0015833">
    <property type="term" value="P:peptide transport"/>
    <property type="evidence" value="ECO:0007669"/>
    <property type="project" value="UniProtKB-KW"/>
</dbReference>
<evidence type="ECO:0000256" key="4">
    <source>
        <dbReference type="ARBA" id="ARBA00022729"/>
    </source>
</evidence>
<dbReference type="InterPro" id="IPR039424">
    <property type="entry name" value="SBP_5"/>
</dbReference>
<dbReference type="GO" id="GO:0043190">
    <property type="term" value="C:ATP-binding cassette (ABC) transporter complex"/>
    <property type="evidence" value="ECO:0007669"/>
    <property type="project" value="InterPro"/>
</dbReference>
<keyword evidence="5" id="KW-0571">Peptide transport</keyword>
<name>A0A2W4BDR9_9ENTE</name>
<comment type="similarity">
    <text evidence="2">Belongs to the bacterial solute-binding protein 5 family.</text>
</comment>
<evidence type="ECO:0000256" key="1">
    <source>
        <dbReference type="ARBA" id="ARBA00004196"/>
    </source>
</evidence>
<dbReference type="InterPro" id="IPR000914">
    <property type="entry name" value="SBP_5_dom"/>
</dbReference>
<keyword evidence="8" id="KW-1185">Reference proteome</keyword>
<dbReference type="RefSeq" id="WP_111247592.1">
    <property type="nucleotide sequence ID" value="NZ_PIEU01000053.1"/>
</dbReference>
<evidence type="ECO:0000313" key="7">
    <source>
        <dbReference type="EMBL" id="PZL74755.1"/>
    </source>
</evidence>
<dbReference type="PIRSF" id="PIRSF002741">
    <property type="entry name" value="MppA"/>
    <property type="match status" value="1"/>
</dbReference>
<proteinExistence type="inferred from homology"/>
<evidence type="ECO:0000256" key="3">
    <source>
        <dbReference type="ARBA" id="ARBA00022448"/>
    </source>
</evidence>
<dbReference type="FunFam" id="3.90.76.10:FF:000001">
    <property type="entry name" value="Oligopeptide ABC transporter substrate-binding protein"/>
    <property type="match status" value="1"/>
</dbReference>
<dbReference type="Proteomes" id="UP000249828">
    <property type="component" value="Unassembled WGS sequence"/>
</dbReference>
<dbReference type="PANTHER" id="PTHR30290">
    <property type="entry name" value="PERIPLASMIC BINDING COMPONENT OF ABC TRANSPORTER"/>
    <property type="match status" value="1"/>
</dbReference>
<comment type="caution">
    <text evidence="7">The sequence shown here is derived from an EMBL/GenBank/DDBJ whole genome shotgun (WGS) entry which is preliminary data.</text>
</comment>
<dbReference type="Gene3D" id="3.40.190.10">
    <property type="entry name" value="Periplasmic binding protein-like II"/>
    <property type="match status" value="1"/>
</dbReference>
<dbReference type="PANTHER" id="PTHR30290:SF10">
    <property type="entry name" value="PERIPLASMIC OLIGOPEPTIDE-BINDING PROTEIN-RELATED"/>
    <property type="match status" value="1"/>
</dbReference>
<protein>
    <submittedName>
        <fullName evidence="7">Peptide ABC transporter substrate-binding protein</fullName>
    </submittedName>
</protein>
<dbReference type="STRING" id="1077675.BCR22_10785"/>